<dbReference type="AlphaFoldDB" id="A0A100WKF9"/>
<dbReference type="InterPro" id="IPR051044">
    <property type="entry name" value="MAG_DAG_Lipase"/>
</dbReference>
<comment type="caution">
    <text evidence="2">The sequence shown here is derived from an EMBL/GenBank/DDBJ whole genome shotgun (WGS) entry which is preliminary data.</text>
</comment>
<protein>
    <submittedName>
        <fullName evidence="2">Lysophospholipase</fullName>
    </submittedName>
</protein>
<evidence type="ECO:0000313" key="3">
    <source>
        <dbReference type="Proteomes" id="UP000069443"/>
    </source>
</evidence>
<organism evidence="2 3">
    <name type="scientific">Mycolicibacterium canariasense</name>
    <name type="common">Mycobacterium canariasense</name>
    <dbReference type="NCBI Taxonomy" id="228230"/>
    <lineage>
        <taxon>Bacteria</taxon>
        <taxon>Bacillati</taxon>
        <taxon>Actinomycetota</taxon>
        <taxon>Actinomycetes</taxon>
        <taxon>Mycobacteriales</taxon>
        <taxon>Mycobacteriaceae</taxon>
        <taxon>Mycolicibacterium</taxon>
    </lineage>
</organism>
<name>A0A100WKF9_MYCCR</name>
<reference evidence="3" key="2">
    <citation type="submission" date="2016-02" db="EMBL/GenBank/DDBJ databases">
        <title>Draft genome sequence of five rapidly growing Mycobacterium species.</title>
        <authorList>
            <person name="Katahira K."/>
            <person name="Gotou Y."/>
            <person name="Iida K."/>
            <person name="Ogura Y."/>
            <person name="Hayashi T."/>
        </authorList>
    </citation>
    <scope>NUCLEOTIDE SEQUENCE [LARGE SCALE GENOMIC DNA]</scope>
    <source>
        <strain evidence="3">JCM15298</strain>
    </source>
</reference>
<accession>A0A100WKF9</accession>
<dbReference type="Gene3D" id="3.40.50.1820">
    <property type="entry name" value="alpha/beta hydrolase"/>
    <property type="match status" value="1"/>
</dbReference>
<dbReference type="STRING" id="228230.RMCC_6830"/>
<evidence type="ECO:0000259" key="1">
    <source>
        <dbReference type="Pfam" id="PF12146"/>
    </source>
</evidence>
<dbReference type="SUPFAM" id="SSF53474">
    <property type="entry name" value="alpha/beta-Hydrolases"/>
    <property type="match status" value="1"/>
</dbReference>
<dbReference type="OrthoDB" id="9806902at2"/>
<dbReference type="InterPro" id="IPR022742">
    <property type="entry name" value="Hydrolase_4"/>
</dbReference>
<dbReference type="PANTHER" id="PTHR11614">
    <property type="entry name" value="PHOSPHOLIPASE-RELATED"/>
    <property type="match status" value="1"/>
</dbReference>
<dbReference type="Proteomes" id="UP000069443">
    <property type="component" value="Unassembled WGS sequence"/>
</dbReference>
<gene>
    <name evidence="2" type="ORF">RMCC_6830</name>
</gene>
<proteinExistence type="predicted"/>
<reference evidence="3" key="1">
    <citation type="journal article" date="2016" name="Genome Announc.">
        <title>Draft Genome Sequences of Five Rapidly Growing Mycobacterium Species, M. thermoresistibile, M. fortuitum subsp. acetamidolyticum, M. canariasense, M. brisbanense, and M. novocastrense.</title>
        <authorList>
            <person name="Katahira K."/>
            <person name="Ogura Y."/>
            <person name="Gotoh Y."/>
            <person name="Hayashi T."/>
        </authorList>
    </citation>
    <scope>NUCLEOTIDE SEQUENCE [LARGE SCALE GENOMIC DNA]</scope>
    <source>
        <strain evidence="3">JCM15298</strain>
    </source>
</reference>
<feature type="domain" description="Serine aminopeptidase S33" evidence="1">
    <location>
        <begin position="22"/>
        <end position="253"/>
    </location>
</feature>
<dbReference type="Pfam" id="PF12146">
    <property type="entry name" value="Hydrolase_4"/>
    <property type="match status" value="1"/>
</dbReference>
<dbReference type="RefSeq" id="WP_051561568.1">
    <property type="nucleotide sequence ID" value="NZ_BCSY01000137.1"/>
</dbReference>
<dbReference type="EMBL" id="BCSY01000137">
    <property type="protein sequence ID" value="GAS99865.1"/>
    <property type="molecule type" value="Genomic_DNA"/>
</dbReference>
<keyword evidence="3" id="KW-1185">Reference proteome</keyword>
<evidence type="ECO:0000313" key="2">
    <source>
        <dbReference type="EMBL" id="GAS99865.1"/>
    </source>
</evidence>
<dbReference type="InterPro" id="IPR029058">
    <property type="entry name" value="AB_hydrolase_fold"/>
</dbReference>
<sequence length="283" mass="30839">MQREEHMIGDTFAYRYAGPGADHALLVQHGIGGHGGIYDKFGAHYAEQGADVWCMDAPGHGRSCVDRRAGQFTLQEWVDAALDVTEHIATHTGLPVFIKGSSLGAAAAYCAYAASDSHAGAILMGFAIPSSPLIPADNPFRSEAFEQMTAFFGTALRFDIDQYINFDEDYGFRGAGVQKHDDPLNTWSYDLAAWGSILRYDPAVALADNTKPILFAVGEKDPIFTPEIAKMVADATGGPVRLHIHPDAVHQLMLFHTRDYADVVRGWCTEQLSSSHQNRTPVA</sequence>